<comment type="caution">
    <text evidence="2">The sequence shown here is derived from an EMBL/GenBank/DDBJ whole genome shotgun (WGS) entry which is preliminary data.</text>
</comment>
<name>A0A1H2NTN9_PSEVA</name>
<keyword evidence="1" id="KW-1133">Transmembrane helix</keyword>
<keyword evidence="3" id="KW-1185">Reference proteome</keyword>
<evidence type="ECO:0000313" key="3">
    <source>
        <dbReference type="Proteomes" id="UP000295254"/>
    </source>
</evidence>
<dbReference type="Proteomes" id="UP000295254">
    <property type="component" value="Unassembled WGS sequence"/>
</dbReference>
<keyword evidence="1" id="KW-0472">Membrane</keyword>
<reference evidence="3" key="1">
    <citation type="journal article" date="2019" name="bioRxiv">
        <title>Bacterially produced spermidine induces plant systemic susceptibility to pathogens.</title>
        <authorList>
            <person name="Melnyk R.A."/>
            <person name="Beskrovnaya P.A."/>
            <person name="Liu Z."/>
            <person name="Song Y."/>
            <person name="Haney C.H."/>
        </authorList>
    </citation>
    <scope>NUCLEOTIDE SEQUENCE [LARGE SCALE GENOMIC DNA]</scope>
    <source>
        <strain evidence="3">Dha-51</strain>
    </source>
</reference>
<evidence type="ECO:0000313" key="2">
    <source>
        <dbReference type="EMBL" id="TDB59695.1"/>
    </source>
</evidence>
<protein>
    <submittedName>
        <fullName evidence="2">Uncharacterized protein</fullName>
    </submittedName>
</protein>
<proteinExistence type="predicted"/>
<evidence type="ECO:0000256" key="1">
    <source>
        <dbReference type="SAM" id="Phobius"/>
    </source>
</evidence>
<gene>
    <name evidence="2" type="ORF">EIY72_19005</name>
</gene>
<dbReference type="OrthoDB" id="7025196at2"/>
<organism evidence="2 3">
    <name type="scientific">Pseudomonas vancouverensis</name>
    <dbReference type="NCBI Taxonomy" id="95300"/>
    <lineage>
        <taxon>Bacteria</taxon>
        <taxon>Pseudomonadati</taxon>
        <taxon>Pseudomonadota</taxon>
        <taxon>Gammaproteobacteria</taxon>
        <taxon>Pseudomonadales</taxon>
        <taxon>Pseudomonadaceae</taxon>
        <taxon>Pseudomonas</taxon>
    </lineage>
</organism>
<keyword evidence="1" id="KW-0812">Transmembrane</keyword>
<feature type="transmembrane region" description="Helical" evidence="1">
    <location>
        <begin position="6"/>
        <end position="24"/>
    </location>
</feature>
<dbReference type="EMBL" id="RRZK01000027">
    <property type="protein sequence ID" value="TDB59695.1"/>
    <property type="molecule type" value="Genomic_DNA"/>
</dbReference>
<dbReference type="RefSeq" id="WP_093223400.1">
    <property type="nucleotide sequence ID" value="NZ_LT629803.1"/>
</dbReference>
<dbReference type="AlphaFoldDB" id="A0A1H2NTN9"/>
<sequence>MLLKAMLIWPLLSIVIVTVLCRLIHKAKLADQALERYALQRNAAQGHFDDLFQSVPVTVAVEDKDRRAA</sequence>
<accession>A0A1H2NTN9</accession>